<gene>
    <name evidence="2" type="ORF">BCR38DRAFT_202225</name>
</gene>
<accession>A0A1Y2DX82</accession>
<feature type="transmembrane region" description="Helical" evidence="1">
    <location>
        <begin position="6"/>
        <end position="24"/>
    </location>
</feature>
<dbReference type="RefSeq" id="XP_040715316.1">
    <property type="nucleotide sequence ID" value="XM_040854106.1"/>
</dbReference>
<dbReference type="GeneID" id="63770318"/>
<dbReference type="EMBL" id="MCFJ01000007">
    <property type="protein sequence ID" value="ORY63902.1"/>
    <property type="molecule type" value="Genomic_DNA"/>
</dbReference>
<name>A0A1Y2DX82_9PEZI</name>
<keyword evidence="3" id="KW-1185">Reference proteome</keyword>
<reference evidence="2 3" key="1">
    <citation type="submission" date="2016-07" db="EMBL/GenBank/DDBJ databases">
        <title>Pervasive Adenine N6-methylation of Active Genes in Fungi.</title>
        <authorList>
            <consortium name="DOE Joint Genome Institute"/>
            <person name="Mondo S.J."/>
            <person name="Dannebaum R.O."/>
            <person name="Kuo R.C."/>
            <person name="Labutti K."/>
            <person name="Haridas S."/>
            <person name="Kuo A."/>
            <person name="Salamov A."/>
            <person name="Ahrendt S.R."/>
            <person name="Lipzen A."/>
            <person name="Sullivan W."/>
            <person name="Andreopoulos W.B."/>
            <person name="Clum A."/>
            <person name="Lindquist E."/>
            <person name="Daum C."/>
            <person name="Ramamoorthy G.K."/>
            <person name="Gryganskyi A."/>
            <person name="Culley D."/>
            <person name="Magnuson J.K."/>
            <person name="James T.Y."/>
            <person name="O'Malley M.A."/>
            <person name="Stajich J.E."/>
            <person name="Spatafora J.W."/>
            <person name="Visel A."/>
            <person name="Grigoriev I.V."/>
        </authorList>
    </citation>
    <scope>NUCLEOTIDE SEQUENCE [LARGE SCALE GENOMIC DNA]</scope>
    <source>
        <strain evidence="2 3">CBS 129021</strain>
    </source>
</reference>
<comment type="caution">
    <text evidence="2">The sequence shown here is derived from an EMBL/GenBank/DDBJ whole genome shotgun (WGS) entry which is preliminary data.</text>
</comment>
<dbReference type="AlphaFoldDB" id="A0A1Y2DX82"/>
<evidence type="ECO:0000313" key="3">
    <source>
        <dbReference type="Proteomes" id="UP000193689"/>
    </source>
</evidence>
<dbReference type="OrthoDB" id="2590756at2759"/>
<keyword evidence="1" id="KW-0812">Transmembrane</keyword>
<sequence>MLIPKLPFAFHAVIESFAALSFILQPDKQLPGCSPAAKLILRQYGGLLLVTNFICVIVLVQPTFRETERLLAAALGSYHAWPSYRAWVRLRNEVEGDLVGGSTLGGPAVHLIVHLLCFGMFMVVVGS</sequence>
<keyword evidence="1" id="KW-0472">Membrane</keyword>
<organism evidence="2 3">
    <name type="scientific">Pseudomassariella vexata</name>
    <dbReference type="NCBI Taxonomy" id="1141098"/>
    <lineage>
        <taxon>Eukaryota</taxon>
        <taxon>Fungi</taxon>
        <taxon>Dikarya</taxon>
        <taxon>Ascomycota</taxon>
        <taxon>Pezizomycotina</taxon>
        <taxon>Sordariomycetes</taxon>
        <taxon>Xylariomycetidae</taxon>
        <taxon>Amphisphaeriales</taxon>
        <taxon>Pseudomassariaceae</taxon>
        <taxon>Pseudomassariella</taxon>
    </lineage>
</organism>
<dbReference type="Proteomes" id="UP000193689">
    <property type="component" value="Unassembled WGS sequence"/>
</dbReference>
<evidence type="ECO:0000256" key="1">
    <source>
        <dbReference type="SAM" id="Phobius"/>
    </source>
</evidence>
<protein>
    <submittedName>
        <fullName evidence="2">Uncharacterized protein</fullName>
    </submittedName>
</protein>
<dbReference type="InParanoid" id="A0A1Y2DX82"/>
<feature type="transmembrane region" description="Helical" evidence="1">
    <location>
        <begin position="108"/>
        <end position="126"/>
    </location>
</feature>
<feature type="transmembrane region" description="Helical" evidence="1">
    <location>
        <begin position="44"/>
        <end position="64"/>
    </location>
</feature>
<proteinExistence type="predicted"/>
<keyword evidence="1" id="KW-1133">Transmembrane helix</keyword>
<evidence type="ECO:0000313" key="2">
    <source>
        <dbReference type="EMBL" id="ORY63902.1"/>
    </source>
</evidence>